<comment type="similarity">
    <text evidence="1">Belongs to the CFAP97 family.</text>
</comment>
<gene>
    <name evidence="2" type="primary">ORF13571</name>
</gene>
<organism evidence="2">
    <name type="scientific">Arion vulgaris</name>
    <dbReference type="NCBI Taxonomy" id="1028688"/>
    <lineage>
        <taxon>Eukaryota</taxon>
        <taxon>Metazoa</taxon>
        <taxon>Spiralia</taxon>
        <taxon>Lophotrochozoa</taxon>
        <taxon>Mollusca</taxon>
        <taxon>Gastropoda</taxon>
        <taxon>Heterobranchia</taxon>
        <taxon>Euthyneura</taxon>
        <taxon>Panpulmonata</taxon>
        <taxon>Eupulmonata</taxon>
        <taxon>Stylommatophora</taxon>
        <taxon>Helicina</taxon>
        <taxon>Arionoidea</taxon>
        <taxon>Arionidae</taxon>
        <taxon>Arion</taxon>
    </lineage>
</organism>
<dbReference type="EMBL" id="HACG01004632">
    <property type="protein sequence ID" value="CEK51497.1"/>
    <property type="molecule type" value="Transcribed_RNA"/>
</dbReference>
<evidence type="ECO:0000256" key="1">
    <source>
        <dbReference type="ARBA" id="ARBA00008315"/>
    </source>
</evidence>
<accession>A0A0B6Y5D7</accession>
<dbReference type="InterPro" id="IPR029488">
    <property type="entry name" value="Hmw/CFAP97"/>
</dbReference>
<dbReference type="Pfam" id="PF13879">
    <property type="entry name" value="Hmw_CFAP97"/>
    <property type="match status" value="1"/>
</dbReference>
<evidence type="ECO:0000313" key="2">
    <source>
        <dbReference type="EMBL" id="CEK51497.1"/>
    </source>
</evidence>
<name>A0A0B6Y5D7_9EUPU</name>
<feature type="non-terminal residue" evidence="2">
    <location>
        <position position="69"/>
    </location>
</feature>
<protein>
    <submittedName>
        <fullName evidence="2">Uncharacterized protein</fullName>
    </submittedName>
</protein>
<sequence length="69" mass="8408">NKLLLKRMTAIMMAKSDYQNDTRRSRSLSLYKRQREHDRVTTDNVNIAHKIERIKPYYSVDKWEQSHIE</sequence>
<proteinExistence type="inferred from homology"/>
<reference evidence="2" key="1">
    <citation type="submission" date="2014-12" db="EMBL/GenBank/DDBJ databases">
        <title>Insight into the proteome of Arion vulgaris.</title>
        <authorList>
            <person name="Aradska J."/>
            <person name="Bulat T."/>
            <person name="Smidak R."/>
            <person name="Sarate P."/>
            <person name="Gangsoo J."/>
            <person name="Sialana F."/>
            <person name="Bilban M."/>
            <person name="Lubec G."/>
        </authorList>
    </citation>
    <scope>NUCLEOTIDE SEQUENCE</scope>
    <source>
        <tissue evidence="2">Skin</tissue>
    </source>
</reference>
<feature type="non-terminal residue" evidence="2">
    <location>
        <position position="1"/>
    </location>
</feature>
<dbReference type="AlphaFoldDB" id="A0A0B6Y5D7"/>